<dbReference type="AlphaFoldDB" id="A0A248VKS8"/>
<organism evidence="2 3">
    <name type="scientific">Paraburkholderia aromaticivorans</name>
    <dbReference type="NCBI Taxonomy" id="2026199"/>
    <lineage>
        <taxon>Bacteria</taxon>
        <taxon>Pseudomonadati</taxon>
        <taxon>Pseudomonadota</taxon>
        <taxon>Betaproteobacteria</taxon>
        <taxon>Burkholderiales</taxon>
        <taxon>Burkholderiaceae</taxon>
        <taxon>Paraburkholderia</taxon>
    </lineage>
</organism>
<evidence type="ECO:0000313" key="2">
    <source>
        <dbReference type="EMBL" id="ASV99590.1"/>
    </source>
</evidence>
<dbReference type="KEGG" id="parb:CJU94_16410"/>
<keyword evidence="1" id="KW-0472">Membrane</keyword>
<evidence type="ECO:0000256" key="1">
    <source>
        <dbReference type="SAM" id="Phobius"/>
    </source>
</evidence>
<reference evidence="2 3" key="1">
    <citation type="submission" date="2017-08" db="EMBL/GenBank/DDBJ databases">
        <title>Identification and genetic characteristics of simultaneous BTEX- and naphthalene-degrading Paraburkholderia sp. BN5 isolated from petroleum-contaminated soil.</title>
        <authorList>
            <person name="Lee Y."/>
            <person name="Jeon C.O."/>
        </authorList>
    </citation>
    <scope>NUCLEOTIDE SEQUENCE [LARGE SCALE GENOMIC DNA]</scope>
    <source>
        <strain evidence="2 3">BN5</strain>
    </source>
</reference>
<dbReference type="EMBL" id="CP022989">
    <property type="protein sequence ID" value="ASV99590.1"/>
    <property type="molecule type" value="Genomic_DNA"/>
</dbReference>
<proteinExistence type="predicted"/>
<dbReference type="Proteomes" id="UP000215158">
    <property type="component" value="Chromosome 1"/>
</dbReference>
<keyword evidence="1" id="KW-1133">Transmembrane helix</keyword>
<feature type="transmembrane region" description="Helical" evidence="1">
    <location>
        <begin position="51"/>
        <end position="70"/>
    </location>
</feature>
<sequence length="97" mass="11167">MCRTRLVDTRLSGLESGKAKIDRNLPLSRDLKCARQRATCNMCFDFALTKLPGFINALAVLLATITYFSVRRRSLRLTRKLRKRRPLPGRPKPRPNL</sequence>
<evidence type="ECO:0000313" key="3">
    <source>
        <dbReference type="Proteomes" id="UP000215158"/>
    </source>
</evidence>
<accession>A0A248VKS8</accession>
<keyword evidence="3" id="KW-1185">Reference proteome</keyword>
<protein>
    <submittedName>
        <fullName evidence="2">Uncharacterized protein</fullName>
    </submittedName>
</protein>
<gene>
    <name evidence="2" type="ORF">CJU94_16410</name>
</gene>
<name>A0A248VKS8_9BURK</name>
<keyword evidence="1" id="KW-0812">Transmembrane</keyword>